<evidence type="ECO:0000313" key="3">
    <source>
        <dbReference type="EMBL" id="KAI8034750.1"/>
    </source>
</evidence>
<evidence type="ECO:0000313" key="4">
    <source>
        <dbReference type="Proteomes" id="UP001059596"/>
    </source>
</evidence>
<dbReference type="Pfam" id="PF00956">
    <property type="entry name" value="NAP"/>
    <property type="match status" value="1"/>
</dbReference>
<evidence type="ECO:0008006" key="5">
    <source>
        <dbReference type="Google" id="ProtNLM"/>
    </source>
</evidence>
<dbReference type="InterPro" id="IPR002164">
    <property type="entry name" value="NAP_family"/>
</dbReference>
<protein>
    <recommendedName>
        <fullName evidence="5">Nucleosome assembly protein 1-like 1</fullName>
    </recommendedName>
</protein>
<reference evidence="3" key="1">
    <citation type="journal article" date="2023" name="Genome Biol. Evol.">
        <title>Long-read-based Genome Assembly of Drosophila gunungcola Reveals Fewer Chemosensory Genes in Flower-breeding Species.</title>
        <authorList>
            <person name="Negi A."/>
            <person name="Liao B.Y."/>
            <person name="Yeh S.D."/>
        </authorList>
    </citation>
    <scope>NUCLEOTIDE SEQUENCE</scope>
    <source>
        <strain evidence="3">Sukarami</strain>
    </source>
</reference>
<evidence type="ECO:0000256" key="2">
    <source>
        <dbReference type="RuleBase" id="RU003876"/>
    </source>
</evidence>
<gene>
    <name evidence="3" type="ORF">M5D96_012414</name>
</gene>
<evidence type="ECO:0000256" key="1">
    <source>
        <dbReference type="ARBA" id="ARBA00009947"/>
    </source>
</evidence>
<dbReference type="Proteomes" id="UP001059596">
    <property type="component" value="Unassembled WGS sequence"/>
</dbReference>
<accession>A0A9P9YD75</accession>
<dbReference type="EMBL" id="JAMKOV010000058">
    <property type="protein sequence ID" value="KAI8034750.1"/>
    <property type="molecule type" value="Genomic_DNA"/>
</dbReference>
<dbReference type="InterPro" id="IPR037231">
    <property type="entry name" value="NAP-like_sf"/>
</dbReference>
<dbReference type="PANTHER" id="PTHR11875">
    <property type="entry name" value="TESTIS-SPECIFIC Y-ENCODED PROTEIN"/>
    <property type="match status" value="1"/>
</dbReference>
<sequence>MRAEERRQFLQVMVQALPTPIQNKIVVPKNIQLEKMKMEKKFFDESIIEGVIEPLDESSEIDFGRVKEVLLPDAKGVPSFWLTVLRNTMITDMIKKHDEPALRRLIDVTVRYDVGHAFKLEFHFELNQFFDNSVLTKKYFLRSSIDQNDPFAYEGHEVKSCQGCDIDWKDKMNLTVKTNNNTPVESFFNFFNSPQTSINNEDDDEYEEAKALQADYKIGHFLRIRVIPKAVLYFTGDIVDKYGDEDKD</sequence>
<keyword evidence="4" id="KW-1185">Reference proteome</keyword>
<dbReference type="Gene3D" id="3.30.1120.90">
    <property type="entry name" value="Nucleosome assembly protein"/>
    <property type="match status" value="1"/>
</dbReference>
<comment type="caution">
    <text evidence="3">The sequence shown here is derived from an EMBL/GenBank/DDBJ whole genome shotgun (WGS) entry which is preliminary data.</text>
</comment>
<dbReference type="AlphaFoldDB" id="A0A9P9YD75"/>
<name>A0A9P9YD75_9MUSC</name>
<dbReference type="GO" id="GO:0005634">
    <property type="term" value="C:nucleus"/>
    <property type="evidence" value="ECO:0007669"/>
    <property type="project" value="InterPro"/>
</dbReference>
<dbReference type="SUPFAM" id="SSF143113">
    <property type="entry name" value="NAP-like"/>
    <property type="match status" value="1"/>
</dbReference>
<organism evidence="3 4">
    <name type="scientific">Drosophila gunungcola</name>
    <name type="common">fruit fly</name>
    <dbReference type="NCBI Taxonomy" id="103775"/>
    <lineage>
        <taxon>Eukaryota</taxon>
        <taxon>Metazoa</taxon>
        <taxon>Ecdysozoa</taxon>
        <taxon>Arthropoda</taxon>
        <taxon>Hexapoda</taxon>
        <taxon>Insecta</taxon>
        <taxon>Pterygota</taxon>
        <taxon>Neoptera</taxon>
        <taxon>Endopterygota</taxon>
        <taxon>Diptera</taxon>
        <taxon>Brachycera</taxon>
        <taxon>Muscomorpha</taxon>
        <taxon>Ephydroidea</taxon>
        <taxon>Drosophilidae</taxon>
        <taxon>Drosophila</taxon>
        <taxon>Sophophora</taxon>
    </lineage>
</organism>
<proteinExistence type="inferred from homology"/>
<dbReference type="GO" id="GO:0006334">
    <property type="term" value="P:nucleosome assembly"/>
    <property type="evidence" value="ECO:0007669"/>
    <property type="project" value="InterPro"/>
</dbReference>
<comment type="similarity">
    <text evidence="1 2">Belongs to the nucleosome assembly protein (NAP) family.</text>
</comment>